<keyword evidence="4" id="KW-1185">Reference proteome</keyword>
<keyword evidence="1" id="KW-0732">Signal</keyword>
<dbReference type="Gene3D" id="3.10.450.50">
    <property type="match status" value="1"/>
</dbReference>
<evidence type="ECO:0000313" key="3">
    <source>
        <dbReference type="EMBL" id="MFC6279868.1"/>
    </source>
</evidence>
<protein>
    <submittedName>
        <fullName evidence="3">Nuclear transport factor 2 family protein</fullName>
    </submittedName>
</protein>
<dbReference type="InterPro" id="IPR032710">
    <property type="entry name" value="NTF2-like_dom_sf"/>
</dbReference>
<feature type="signal peptide" evidence="1">
    <location>
        <begin position="1"/>
        <end position="30"/>
    </location>
</feature>
<dbReference type="EMBL" id="JBHSRS010000002">
    <property type="protein sequence ID" value="MFC6279868.1"/>
    <property type="molecule type" value="Genomic_DNA"/>
</dbReference>
<evidence type="ECO:0000256" key="1">
    <source>
        <dbReference type="SAM" id="SignalP"/>
    </source>
</evidence>
<dbReference type="Pfam" id="PF13577">
    <property type="entry name" value="SnoaL_4"/>
    <property type="match status" value="1"/>
</dbReference>
<gene>
    <name evidence="3" type="ORF">ACFQND_01260</name>
</gene>
<proteinExistence type="predicted"/>
<feature type="chain" id="PRO_5046675101" evidence="1">
    <location>
        <begin position="31"/>
        <end position="201"/>
    </location>
</feature>
<comment type="caution">
    <text evidence="3">The sequence shown here is derived from an EMBL/GenBank/DDBJ whole genome shotgun (WGS) entry which is preliminary data.</text>
</comment>
<name>A0ABW1TSE5_9BURK</name>
<dbReference type="RefSeq" id="WP_377411976.1">
    <property type="nucleotide sequence ID" value="NZ_JBHSRS010000002.1"/>
</dbReference>
<dbReference type="SUPFAM" id="SSF54427">
    <property type="entry name" value="NTF2-like"/>
    <property type="match status" value="1"/>
</dbReference>
<accession>A0ABW1TSE5</accession>
<reference evidence="4" key="1">
    <citation type="journal article" date="2019" name="Int. J. Syst. Evol. Microbiol.">
        <title>The Global Catalogue of Microorganisms (GCM) 10K type strain sequencing project: providing services to taxonomists for standard genome sequencing and annotation.</title>
        <authorList>
            <consortium name="The Broad Institute Genomics Platform"/>
            <consortium name="The Broad Institute Genome Sequencing Center for Infectious Disease"/>
            <person name="Wu L."/>
            <person name="Ma J."/>
        </authorList>
    </citation>
    <scope>NUCLEOTIDE SEQUENCE [LARGE SCALE GENOMIC DNA]</scope>
    <source>
        <strain evidence="4">CCUG 39402</strain>
    </source>
</reference>
<feature type="domain" description="SnoaL-like" evidence="2">
    <location>
        <begin position="37"/>
        <end position="161"/>
    </location>
</feature>
<evidence type="ECO:0000313" key="4">
    <source>
        <dbReference type="Proteomes" id="UP001596270"/>
    </source>
</evidence>
<sequence length="201" mass="22686">MQTHFRRFLLNVLLVCAAAAGVAASGAANAQSPDIDQLLSKQAITELLYKYPRALDRLDRDLLMSIGHPEAKVEFGKSVFPNWTAYTDWMMKAHAEMLGNNHRITNILIEVRGDTAVSESTGTATLLVKQEKGPDYEERWMHSRYLDKWSRRGGKWGLDYRQTVMDYRTVKPVSAADVKSMYQVGPRTGLDDPSYKLFGAK</sequence>
<evidence type="ECO:0000259" key="2">
    <source>
        <dbReference type="Pfam" id="PF13577"/>
    </source>
</evidence>
<dbReference type="InterPro" id="IPR037401">
    <property type="entry name" value="SnoaL-like"/>
</dbReference>
<dbReference type="Proteomes" id="UP001596270">
    <property type="component" value="Unassembled WGS sequence"/>
</dbReference>
<organism evidence="3 4">
    <name type="scientific">Polaromonas aquatica</name>
    <dbReference type="NCBI Taxonomy" id="332657"/>
    <lineage>
        <taxon>Bacteria</taxon>
        <taxon>Pseudomonadati</taxon>
        <taxon>Pseudomonadota</taxon>
        <taxon>Betaproteobacteria</taxon>
        <taxon>Burkholderiales</taxon>
        <taxon>Comamonadaceae</taxon>
        <taxon>Polaromonas</taxon>
    </lineage>
</organism>